<evidence type="ECO:0000313" key="2">
    <source>
        <dbReference type="Proteomes" id="UP000015388"/>
    </source>
</evidence>
<protein>
    <submittedName>
        <fullName evidence="1">Prephenate dehydrogenase</fullName>
    </submittedName>
</protein>
<dbReference type="EMBL" id="CP003924">
    <property type="protein sequence ID" value="AGS33896.1"/>
    <property type="molecule type" value="Genomic_DNA"/>
</dbReference>
<dbReference type="HOGENOM" id="CLU_1076522_0_0_11"/>
<dbReference type="Proteomes" id="UP000015388">
    <property type="component" value="Chromosome"/>
</dbReference>
<dbReference type="InterPro" id="IPR033379">
    <property type="entry name" value="Acid_Pase_AS"/>
</dbReference>
<dbReference type="AlphaFoldDB" id="S5TG39"/>
<accession>S5TG39</accession>
<reference evidence="1 2" key="1">
    <citation type="submission" date="2012-11" db="EMBL/GenBank/DDBJ databases">
        <title>The complete genome sequence of Corynebacterium maris Coryn-1 (=DSM 45190).</title>
        <authorList>
            <person name="Schaffert L."/>
            <person name="Albersmeier A."/>
            <person name="Kalinowski J."/>
            <person name="Ruckert C."/>
        </authorList>
    </citation>
    <scope>NUCLEOTIDE SEQUENCE [LARGE SCALE GENOMIC DNA]</scope>
    <source>
        <strain evidence="2">Coryn-1</strain>
    </source>
</reference>
<sequence>MVALVEGGEGELLCRQRHAFFRLGLELVAQAADGDQLAGAGGLFLDLGAQALDVHVERLGVAHVVGAPDAVDELAAGEHPAGVAHQVLEQVELLERHGHRLPADGDGVALDVHAHAPALEDLVVLDDLFLLAAAAQDRADAGDELAGGVRLGDVVVGAEFQADDLVDLRVTGGDHDHRHVRGLAQLLAHVGAGHAGQHQIQQHDVDLVAVEFLQRGRPVAGEEHLEPLLTQEERQRIGQRFLVLNDQDGCHAVNPFDA</sequence>
<organism evidence="1 2">
    <name type="scientific">Corynebacterium maris DSM 45190</name>
    <dbReference type="NCBI Taxonomy" id="1224163"/>
    <lineage>
        <taxon>Bacteria</taxon>
        <taxon>Bacillati</taxon>
        <taxon>Actinomycetota</taxon>
        <taxon>Actinomycetes</taxon>
        <taxon>Mycobacteriales</taxon>
        <taxon>Corynebacteriaceae</taxon>
        <taxon>Corynebacterium</taxon>
    </lineage>
</organism>
<name>S5TG39_9CORY</name>
<dbReference type="eggNOG" id="ENOG5033JN4">
    <property type="taxonomic scope" value="Bacteria"/>
</dbReference>
<gene>
    <name evidence="1" type="ORF">B841_02065</name>
</gene>
<keyword evidence="2" id="KW-1185">Reference proteome</keyword>
<dbReference type="PROSITE" id="PS00616">
    <property type="entry name" value="HIS_ACID_PHOSPHAT_1"/>
    <property type="match status" value="1"/>
</dbReference>
<evidence type="ECO:0000313" key="1">
    <source>
        <dbReference type="EMBL" id="AGS33896.1"/>
    </source>
</evidence>
<proteinExistence type="predicted"/>
<dbReference type="KEGG" id="cmd:B841_02065"/>